<name>J3LGI7_ORYBR</name>
<evidence type="ECO:0000256" key="1">
    <source>
        <dbReference type="SAM" id="MobiDB-lite"/>
    </source>
</evidence>
<evidence type="ECO:0000313" key="2">
    <source>
        <dbReference type="EnsemblPlants" id="OB02G37540.1"/>
    </source>
</evidence>
<evidence type="ECO:0000313" key="3">
    <source>
        <dbReference type="Proteomes" id="UP000006038"/>
    </source>
</evidence>
<reference evidence="2" key="1">
    <citation type="submission" date="2013-04" db="UniProtKB">
        <authorList>
            <consortium name="EnsemblPlants"/>
        </authorList>
    </citation>
    <scope>IDENTIFICATION</scope>
</reference>
<dbReference type="AlphaFoldDB" id="J3LGI7"/>
<feature type="region of interest" description="Disordered" evidence="1">
    <location>
        <begin position="24"/>
        <end position="52"/>
    </location>
</feature>
<proteinExistence type="predicted"/>
<sequence>MGSYHYTSTSRFFFAGDGEGEFSSYKGTSTTNTHRPTTVRIPVASPAPERSPDDAAAARIQAAFRGHLVVWSFIFRCTCVKMHWKLGENQACGAAMELQGIGDATEGDLWTFEGKHRRNVTSNCI</sequence>
<protein>
    <submittedName>
        <fullName evidence="2">Uncharacterized protein</fullName>
    </submittedName>
</protein>
<dbReference type="STRING" id="4533.J3LGI7"/>
<dbReference type="PROSITE" id="PS50096">
    <property type="entry name" value="IQ"/>
    <property type="match status" value="1"/>
</dbReference>
<feature type="compositionally biased region" description="Polar residues" evidence="1">
    <location>
        <begin position="25"/>
        <end position="36"/>
    </location>
</feature>
<dbReference type="EnsemblPlants" id="OB02G37540.1">
    <property type="protein sequence ID" value="OB02G37540.1"/>
    <property type="gene ID" value="OB02G37540"/>
</dbReference>
<organism evidence="2">
    <name type="scientific">Oryza brachyantha</name>
    <name type="common">malo sina</name>
    <dbReference type="NCBI Taxonomy" id="4533"/>
    <lineage>
        <taxon>Eukaryota</taxon>
        <taxon>Viridiplantae</taxon>
        <taxon>Streptophyta</taxon>
        <taxon>Embryophyta</taxon>
        <taxon>Tracheophyta</taxon>
        <taxon>Spermatophyta</taxon>
        <taxon>Magnoliopsida</taxon>
        <taxon>Liliopsida</taxon>
        <taxon>Poales</taxon>
        <taxon>Poaceae</taxon>
        <taxon>BOP clade</taxon>
        <taxon>Oryzoideae</taxon>
        <taxon>Oryzeae</taxon>
        <taxon>Oryzinae</taxon>
        <taxon>Oryza</taxon>
    </lineage>
</organism>
<dbReference type="Gramene" id="OB02G37540.1">
    <property type="protein sequence ID" value="OB02G37540.1"/>
    <property type="gene ID" value="OB02G37540"/>
</dbReference>
<accession>J3LGI7</accession>
<dbReference type="Proteomes" id="UP000006038">
    <property type="component" value="Unassembled WGS sequence"/>
</dbReference>
<dbReference type="HOGENOM" id="CLU_1996126_0_0_1"/>
<keyword evidence="3" id="KW-1185">Reference proteome</keyword>